<sequence length="63" mass="6928">MGLIVASVFIVVFILASRSQSSLPFFVQMRASILGHVSKARPKMKLRGKLEAMQLETSGFDAM</sequence>
<keyword evidence="3" id="KW-1185">Reference proteome</keyword>
<name>A0ABR1RKP1_9PEZI</name>
<reference evidence="2 3" key="1">
    <citation type="submission" date="2023-01" db="EMBL/GenBank/DDBJ databases">
        <title>Analysis of 21 Apiospora genomes using comparative genomics revels a genus with tremendous synthesis potential of carbohydrate active enzymes and secondary metabolites.</title>
        <authorList>
            <person name="Sorensen T."/>
        </authorList>
    </citation>
    <scope>NUCLEOTIDE SEQUENCE [LARGE SCALE GENOMIC DNA]</scope>
    <source>
        <strain evidence="2 3">CBS 20057</strain>
    </source>
</reference>
<proteinExistence type="predicted"/>
<feature type="chain" id="PRO_5046420177" evidence="1">
    <location>
        <begin position="22"/>
        <end position="63"/>
    </location>
</feature>
<accession>A0ABR1RKP1</accession>
<comment type="caution">
    <text evidence="2">The sequence shown here is derived from an EMBL/GenBank/DDBJ whole genome shotgun (WGS) entry which is preliminary data.</text>
</comment>
<gene>
    <name evidence="2" type="ORF">PG991_009346</name>
</gene>
<evidence type="ECO:0000313" key="3">
    <source>
        <dbReference type="Proteomes" id="UP001396898"/>
    </source>
</evidence>
<evidence type="ECO:0000256" key="1">
    <source>
        <dbReference type="SAM" id="SignalP"/>
    </source>
</evidence>
<dbReference type="EMBL" id="JAQQWI010000013">
    <property type="protein sequence ID" value="KAK8013753.1"/>
    <property type="molecule type" value="Genomic_DNA"/>
</dbReference>
<dbReference type="Proteomes" id="UP001396898">
    <property type="component" value="Unassembled WGS sequence"/>
</dbReference>
<keyword evidence="1" id="KW-0732">Signal</keyword>
<protein>
    <submittedName>
        <fullName evidence="2">Uncharacterized protein</fullName>
    </submittedName>
</protein>
<feature type="signal peptide" evidence="1">
    <location>
        <begin position="1"/>
        <end position="21"/>
    </location>
</feature>
<organism evidence="2 3">
    <name type="scientific">Apiospora marii</name>
    <dbReference type="NCBI Taxonomy" id="335849"/>
    <lineage>
        <taxon>Eukaryota</taxon>
        <taxon>Fungi</taxon>
        <taxon>Dikarya</taxon>
        <taxon>Ascomycota</taxon>
        <taxon>Pezizomycotina</taxon>
        <taxon>Sordariomycetes</taxon>
        <taxon>Xylariomycetidae</taxon>
        <taxon>Amphisphaeriales</taxon>
        <taxon>Apiosporaceae</taxon>
        <taxon>Apiospora</taxon>
    </lineage>
</organism>
<evidence type="ECO:0000313" key="2">
    <source>
        <dbReference type="EMBL" id="KAK8013753.1"/>
    </source>
</evidence>